<feature type="coiled-coil region" evidence="1">
    <location>
        <begin position="10"/>
        <end position="40"/>
    </location>
</feature>
<evidence type="ECO:0000256" key="2">
    <source>
        <dbReference type="SAM" id="MobiDB-lite"/>
    </source>
</evidence>
<dbReference type="OMA" id="DRRICAC"/>
<dbReference type="AlphaFoldDB" id="A0A0D2NU15"/>
<proteinExistence type="predicted"/>
<feature type="region of interest" description="Disordered" evidence="2">
    <location>
        <begin position="223"/>
        <end position="337"/>
    </location>
</feature>
<dbReference type="OrthoDB" id="2757916at2759"/>
<feature type="compositionally biased region" description="Acidic residues" evidence="2">
    <location>
        <begin position="271"/>
        <end position="287"/>
    </location>
</feature>
<dbReference type="Proteomes" id="UP000054270">
    <property type="component" value="Unassembled WGS sequence"/>
</dbReference>
<reference evidence="4" key="1">
    <citation type="submission" date="2014-04" db="EMBL/GenBank/DDBJ databases">
        <title>Evolutionary Origins and Diversification of the Mycorrhizal Mutualists.</title>
        <authorList>
            <consortium name="DOE Joint Genome Institute"/>
            <consortium name="Mycorrhizal Genomics Consortium"/>
            <person name="Kohler A."/>
            <person name="Kuo A."/>
            <person name="Nagy L.G."/>
            <person name="Floudas D."/>
            <person name="Copeland A."/>
            <person name="Barry K.W."/>
            <person name="Cichocki N."/>
            <person name="Veneault-Fourrey C."/>
            <person name="LaButti K."/>
            <person name="Lindquist E.A."/>
            <person name="Lipzen A."/>
            <person name="Lundell T."/>
            <person name="Morin E."/>
            <person name="Murat C."/>
            <person name="Riley R."/>
            <person name="Ohm R."/>
            <person name="Sun H."/>
            <person name="Tunlid A."/>
            <person name="Henrissat B."/>
            <person name="Grigoriev I.V."/>
            <person name="Hibbett D.S."/>
            <person name="Martin F."/>
        </authorList>
    </citation>
    <scope>NUCLEOTIDE SEQUENCE [LARGE SCALE GENOMIC DNA]</scope>
    <source>
        <strain evidence="4">FD-334 SS-4</strain>
    </source>
</reference>
<protein>
    <submittedName>
        <fullName evidence="3">Uncharacterized protein</fullName>
    </submittedName>
</protein>
<feature type="region of interest" description="Disordered" evidence="2">
    <location>
        <begin position="68"/>
        <end position="114"/>
    </location>
</feature>
<feature type="compositionally biased region" description="Pro residues" evidence="2">
    <location>
        <begin position="252"/>
        <end position="262"/>
    </location>
</feature>
<dbReference type="EMBL" id="KN817550">
    <property type="protein sequence ID" value="KJA22354.1"/>
    <property type="molecule type" value="Genomic_DNA"/>
</dbReference>
<sequence length="337" mass="35936">MMSAEQLHATRAEQRRLRLAEAEREQAAEEAEALMMTEEQHQILLKPFLSVKAEFTDLDGLRGADQSTIRVPAAPHPRPKLPAAHRDGSRTRSPVKGLFPPNPPPPAPYTGNNFAESSLLKAPQRLQPARSMSLLAAPATTAPLPRRRRAATTTAGQALAQAPMAADSLGSLLEVPPSAADPTPSARARLAALLSHAPAPNPPPRRTARSPPLSPALPALITTLTLPPERAPVVSPGDTSTIRPPARRTRPALPPQVPPPPGLRGWRSADVDGEDEAEGYADDDEADGPPMRRAGDARAYASGVPAWESDAEDEETPRPSPIEGDASPSRRWIRGFA</sequence>
<keyword evidence="1" id="KW-0175">Coiled coil</keyword>
<evidence type="ECO:0000256" key="1">
    <source>
        <dbReference type="SAM" id="Coils"/>
    </source>
</evidence>
<name>A0A0D2NU15_HYPSF</name>
<gene>
    <name evidence="3" type="ORF">HYPSUDRAFT_54906</name>
</gene>
<evidence type="ECO:0000313" key="4">
    <source>
        <dbReference type="Proteomes" id="UP000054270"/>
    </source>
</evidence>
<feature type="region of interest" description="Disordered" evidence="2">
    <location>
        <begin position="137"/>
        <end position="158"/>
    </location>
</feature>
<accession>A0A0D2NU15</accession>
<feature type="region of interest" description="Disordered" evidence="2">
    <location>
        <begin position="196"/>
        <end position="215"/>
    </location>
</feature>
<organism evidence="3 4">
    <name type="scientific">Hypholoma sublateritium (strain FD-334 SS-4)</name>
    <dbReference type="NCBI Taxonomy" id="945553"/>
    <lineage>
        <taxon>Eukaryota</taxon>
        <taxon>Fungi</taxon>
        <taxon>Dikarya</taxon>
        <taxon>Basidiomycota</taxon>
        <taxon>Agaricomycotina</taxon>
        <taxon>Agaricomycetes</taxon>
        <taxon>Agaricomycetidae</taxon>
        <taxon>Agaricales</taxon>
        <taxon>Agaricineae</taxon>
        <taxon>Strophariaceae</taxon>
        <taxon>Hypholoma</taxon>
    </lineage>
</organism>
<keyword evidence="4" id="KW-1185">Reference proteome</keyword>
<evidence type="ECO:0000313" key="3">
    <source>
        <dbReference type="EMBL" id="KJA22354.1"/>
    </source>
</evidence>